<dbReference type="GO" id="GO:0003955">
    <property type="term" value="F:NAD(P)H dehydrogenase (quinone) activity"/>
    <property type="evidence" value="ECO:0007669"/>
    <property type="project" value="TreeGrafter"/>
</dbReference>
<evidence type="ECO:0000256" key="2">
    <source>
        <dbReference type="ARBA" id="ARBA00005272"/>
    </source>
</evidence>
<organism evidence="7 8">
    <name type="scientific">Gymnopus androsaceus JB14</name>
    <dbReference type="NCBI Taxonomy" id="1447944"/>
    <lineage>
        <taxon>Eukaryota</taxon>
        <taxon>Fungi</taxon>
        <taxon>Dikarya</taxon>
        <taxon>Basidiomycota</taxon>
        <taxon>Agaricomycotina</taxon>
        <taxon>Agaricomycetes</taxon>
        <taxon>Agaricomycetidae</taxon>
        <taxon>Agaricales</taxon>
        <taxon>Marasmiineae</taxon>
        <taxon>Omphalotaceae</taxon>
        <taxon>Gymnopus</taxon>
    </lineage>
</organism>
<dbReference type="Pfam" id="PF07992">
    <property type="entry name" value="Pyr_redox_2"/>
    <property type="match status" value="1"/>
</dbReference>
<evidence type="ECO:0000313" key="8">
    <source>
        <dbReference type="Proteomes" id="UP000799118"/>
    </source>
</evidence>
<keyword evidence="4" id="KW-0274">FAD</keyword>
<protein>
    <submittedName>
        <fullName evidence="7">Pyridine nucleotide-disulfide oxidoreductase</fullName>
    </submittedName>
</protein>
<evidence type="ECO:0000256" key="4">
    <source>
        <dbReference type="ARBA" id="ARBA00022827"/>
    </source>
</evidence>
<name>A0A6A4I7I1_9AGAR</name>
<comment type="cofactor">
    <cofactor evidence="1">
        <name>FAD</name>
        <dbReference type="ChEBI" id="CHEBI:57692"/>
    </cofactor>
</comment>
<dbReference type="InterPro" id="IPR023753">
    <property type="entry name" value="FAD/NAD-binding_dom"/>
</dbReference>
<keyword evidence="8" id="KW-1185">Reference proteome</keyword>
<reference evidence="7" key="1">
    <citation type="journal article" date="2019" name="Environ. Microbiol.">
        <title>Fungal ecological strategies reflected in gene transcription - a case study of two litter decomposers.</title>
        <authorList>
            <person name="Barbi F."/>
            <person name="Kohler A."/>
            <person name="Barry K."/>
            <person name="Baskaran P."/>
            <person name="Daum C."/>
            <person name="Fauchery L."/>
            <person name="Ihrmark K."/>
            <person name="Kuo A."/>
            <person name="LaButti K."/>
            <person name="Lipzen A."/>
            <person name="Morin E."/>
            <person name="Grigoriev I.V."/>
            <person name="Henrissat B."/>
            <person name="Lindahl B."/>
            <person name="Martin F."/>
        </authorList>
    </citation>
    <scope>NUCLEOTIDE SEQUENCE</scope>
    <source>
        <strain evidence="7">JB14</strain>
    </source>
</reference>
<dbReference type="PRINTS" id="PR00368">
    <property type="entry name" value="FADPNR"/>
</dbReference>
<comment type="similarity">
    <text evidence="2">Belongs to the NADH dehydrogenase family.</text>
</comment>
<evidence type="ECO:0000256" key="5">
    <source>
        <dbReference type="ARBA" id="ARBA00023002"/>
    </source>
</evidence>
<dbReference type="InterPro" id="IPR051169">
    <property type="entry name" value="NADH-Q_oxidoreductase"/>
</dbReference>
<dbReference type="PRINTS" id="PR00411">
    <property type="entry name" value="PNDRDTASEI"/>
</dbReference>
<dbReference type="AlphaFoldDB" id="A0A6A4I7I1"/>
<dbReference type="SUPFAM" id="SSF51905">
    <property type="entry name" value="FAD/NAD(P)-binding domain"/>
    <property type="match status" value="1"/>
</dbReference>
<feature type="domain" description="FAD/NAD(P)-binding" evidence="6">
    <location>
        <begin position="4"/>
        <end position="313"/>
    </location>
</feature>
<dbReference type="Gene3D" id="3.50.50.100">
    <property type="match status" value="1"/>
</dbReference>
<dbReference type="Proteomes" id="UP000799118">
    <property type="component" value="Unassembled WGS sequence"/>
</dbReference>
<dbReference type="PANTHER" id="PTHR42913">
    <property type="entry name" value="APOPTOSIS-INDUCING FACTOR 1"/>
    <property type="match status" value="1"/>
</dbReference>
<evidence type="ECO:0000256" key="1">
    <source>
        <dbReference type="ARBA" id="ARBA00001974"/>
    </source>
</evidence>
<proteinExistence type="inferred from homology"/>
<keyword evidence="5" id="KW-0560">Oxidoreductase</keyword>
<gene>
    <name evidence="7" type="ORF">BT96DRAFT_876655</name>
</gene>
<dbReference type="PANTHER" id="PTHR42913:SF3">
    <property type="entry name" value="64 KDA MITOCHONDRIAL NADH DEHYDROGENASE (EUROFUNG)"/>
    <property type="match status" value="1"/>
</dbReference>
<dbReference type="EMBL" id="ML769409">
    <property type="protein sequence ID" value="KAE9405368.1"/>
    <property type="molecule type" value="Genomic_DNA"/>
</dbReference>
<evidence type="ECO:0000313" key="7">
    <source>
        <dbReference type="EMBL" id="KAE9405368.1"/>
    </source>
</evidence>
<evidence type="ECO:0000256" key="3">
    <source>
        <dbReference type="ARBA" id="ARBA00022630"/>
    </source>
</evidence>
<sequence length="414" mass="44161">MSQRILVLGAGFGGVWSALSAILALENAGKCNAVEVVLIAPEPIMYMRPRFYETDLSDVAPSIKDLLDTVGVKYIQGTVTFIDTKAHSVKYNESSSIGYDRLILATGSKVIMPSSVSGLENYAFIVDSYEGSLALDKHLKTLSSLPPSPARNTIVVAGGGFTGIETATELPGRLLQLLGEGVGKVVLVERNEEVGPDLGPGPRPAILQALEELGITLYTGDGVASVDADKVTTESGRRIEAKTVIWTAGVRASSLTEQIEGAKLDANGRLFVDASMKVVGVEDVYATGDTAHALADGEGHATLMSCQHALFMGRSSGYNAARDLLGLPPRPYEQAAYTTCLDLGGWGAVVTFGWDRKVILKLREEAKKFKQLINTKLIYPPQGADRAEALKCANPSMQLEEKDGGLVAVFKELE</sequence>
<keyword evidence="3" id="KW-0285">Flavoprotein</keyword>
<dbReference type="OrthoDB" id="5376590at2759"/>
<dbReference type="GO" id="GO:0019646">
    <property type="term" value="P:aerobic electron transport chain"/>
    <property type="evidence" value="ECO:0007669"/>
    <property type="project" value="TreeGrafter"/>
</dbReference>
<evidence type="ECO:0000259" key="6">
    <source>
        <dbReference type="Pfam" id="PF07992"/>
    </source>
</evidence>
<dbReference type="InterPro" id="IPR036188">
    <property type="entry name" value="FAD/NAD-bd_sf"/>
</dbReference>
<accession>A0A6A4I7I1</accession>